<proteinExistence type="predicted"/>
<evidence type="ECO:0000313" key="3">
    <source>
        <dbReference type="Proteomes" id="UP001324634"/>
    </source>
</evidence>
<evidence type="ECO:0008006" key="4">
    <source>
        <dbReference type="Google" id="ProtNLM"/>
    </source>
</evidence>
<dbReference type="KEGG" id="psti:SOO65_06630"/>
<keyword evidence="3" id="KW-1185">Reference proteome</keyword>
<gene>
    <name evidence="2" type="ORF">SOO65_06630</name>
</gene>
<dbReference type="RefSeq" id="WP_321398604.1">
    <property type="nucleotide sequence ID" value="NZ_CP139487.1"/>
</dbReference>
<feature type="chain" id="PRO_5043399533" description="Metalloprotease" evidence="1">
    <location>
        <begin position="19"/>
        <end position="249"/>
    </location>
</feature>
<accession>A0AAX4HT80</accession>
<evidence type="ECO:0000313" key="2">
    <source>
        <dbReference type="EMBL" id="WPU66417.1"/>
    </source>
</evidence>
<name>A0AAX4HT80_9BACT</name>
<sequence>MFKLLALFFLCFAFSAQAQVTLAEFQIIKAVFEAEFGPELKAQNARLNINRPPTPATPNFWWDLEAAHASYSGYKDPQTGIQDHNLYLFGGYGKMVGMTMDGVAMTLCHELGHGIGGAPYKNKTDNIQASTEGQSDYYAARYCIKRIFKRLPEEVPVKAPDTYTAKLCEAKFKKSEDLKLCYRGFQELEVERIFLRTQGPNDTYYDTPDKTVVKKTDLSPTFYPSPQCRLDTMMAGLLEKERPRCWFAP</sequence>
<evidence type="ECO:0000256" key="1">
    <source>
        <dbReference type="SAM" id="SignalP"/>
    </source>
</evidence>
<protein>
    <recommendedName>
        <fullName evidence="4">Metalloprotease</fullName>
    </recommendedName>
</protein>
<dbReference type="EMBL" id="CP139487">
    <property type="protein sequence ID" value="WPU66417.1"/>
    <property type="molecule type" value="Genomic_DNA"/>
</dbReference>
<dbReference type="Proteomes" id="UP001324634">
    <property type="component" value="Chromosome"/>
</dbReference>
<reference evidence="2 3" key="1">
    <citation type="submission" date="2023-11" db="EMBL/GenBank/DDBJ databases">
        <title>Peredibacter starrii A3.12.</title>
        <authorList>
            <person name="Mitchell R.J."/>
        </authorList>
    </citation>
    <scope>NUCLEOTIDE SEQUENCE [LARGE SCALE GENOMIC DNA]</scope>
    <source>
        <strain evidence="2 3">A3.12</strain>
    </source>
</reference>
<feature type="signal peptide" evidence="1">
    <location>
        <begin position="1"/>
        <end position="18"/>
    </location>
</feature>
<organism evidence="2 3">
    <name type="scientific">Peredibacter starrii</name>
    <dbReference type="NCBI Taxonomy" id="28202"/>
    <lineage>
        <taxon>Bacteria</taxon>
        <taxon>Pseudomonadati</taxon>
        <taxon>Bdellovibrionota</taxon>
        <taxon>Bacteriovoracia</taxon>
        <taxon>Bacteriovoracales</taxon>
        <taxon>Bacteriovoracaceae</taxon>
        <taxon>Peredibacter</taxon>
    </lineage>
</organism>
<keyword evidence="1" id="KW-0732">Signal</keyword>
<dbReference type="AlphaFoldDB" id="A0AAX4HT80"/>